<name>A0A8C5RL35_LATLA</name>
<keyword evidence="1" id="KW-0812">Transmembrane</keyword>
<reference evidence="2" key="1">
    <citation type="submission" date="2025-08" db="UniProtKB">
        <authorList>
            <consortium name="Ensembl"/>
        </authorList>
    </citation>
    <scope>IDENTIFICATION</scope>
</reference>
<sequence>MTFADILDNVGGMGRFQRMMVSFLAIPLLMLASHNLLQNFTAGIPQHHCQIRIASNATRQGNGTMGNLGANQLLRISIPTDTNRRPEQCRRFVAPQWRFLDLNATLSNETVFDTEACEDGWTYDRSLFRNTIVSEVRKKPFFGFKGMRKQRDTDQEWSDKRQYNAQLCNR</sequence>
<accession>A0A8C5RL35</accession>
<dbReference type="AlphaFoldDB" id="A0A8C5RL35"/>
<keyword evidence="1" id="KW-0472">Membrane</keyword>
<evidence type="ECO:0000313" key="3">
    <source>
        <dbReference type="Proteomes" id="UP000694406"/>
    </source>
</evidence>
<protein>
    <submittedName>
        <fullName evidence="2">Uncharacterized protein</fullName>
    </submittedName>
</protein>
<dbReference type="GeneTree" id="ENSGT00940000154901"/>
<dbReference type="Proteomes" id="UP000694406">
    <property type="component" value="Unplaced"/>
</dbReference>
<dbReference type="Ensembl" id="ENSLLTT00000004324.1">
    <property type="protein sequence ID" value="ENSLLTP00000004157.1"/>
    <property type="gene ID" value="ENSLLTG00000003127.1"/>
</dbReference>
<evidence type="ECO:0000313" key="2">
    <source>
        <dbReference type="Ensembl" id="ENSLLTP00000004157.1"/>
    </source>
</evidence>
<proteinExistence type="predicted"/>
<reference evidence="2" key="2">
    <citation type="submission" date="2025-09" db="UniProtKB">
        <authorList>
            <consortium name="Ensembl"/>
        </authorList>
    </citation>
    <scope>IDENTIFICATION</scope>
</reference>
<organism evidence="2 3">
    <name type="scientific">Laticauda laticaudata</name>
    <name type="common">Blue-ringed sea krait</name>
    <name type="synonym">Blue-lipped sea krait</name>
    <dbReference type="NCBI Taxonomy" id="8630"/>
    <lineage>
        <taxon>Eukaryota</taxon>
        <taxon>Metazoa</taxon>
        <taxon>Chordata</taxon>
        <taxon>Craniata</taxon>
        <taxon>Vertebrata</taxon>
        <taxon>Euteleostomi</taxon>
        <taxon>Lepidosauria</taxon>
        <taxon>Squamata</taxon>
        <taxon>Bifurcata</taxon>
        <taxon>Unidentata</taxon>
        <taxon>Episquamata</taxon>
        <taxon>Toxicofera</taxon>
        <taxon>Serpentes</taxon>
        <taxon>Colubroidea</taxon>
        <taxon>Elapidae</taxon>
        <taxon>Laticaudinae</taxon>
        <taxon>Laticauda</taxon>
    </lineage>
</organism>
<keyword evidence="1" id="KW-1133">Transmembrane helix</keyword>
<evidence type="ECO:0000256" key="1">
    <source>
        <dbReference type="SAM" id="Phobius"/>
    </source>
</evidence>
<feature type="transmembrane region" description="Helical" evidence="1">
    <location>
        <begin position="20"/>
        <end position="37"/>
    </location>
</feature>
<keyword evidence="3" id="KW-1185">Reference proteome</keyword>